<keyword evidence="4" id="KW-0853">WD repeat</keyword>
<gene>
    <name evidence="7" type="ORF">C5167_035405</name>
</gene>
<dbReference type="PANTHER" id="PTHR15598">
    <property type="entry name" value="ENHANCER OF MRNA-DECAPPING PROTEIN 4"/>
    <property type="match status" value="1"/>
</dbReference>
<dbReference type="InterPro" id="IPR036322">
    <property type="entry name" value="WD40_repeat_dom_sf"/>
</dbReference>
<dbReference type="InterPro" id="IPR015943">
    <property type="entry name" value="WD40/YVTN_repeat-like_dom_sf"/>
</dbReference>
<comment type="subcellular location">
    <subcellularLocation>
        <location evidence="1">Cytoplasm</location>
        <location evidence="1">P-body</location>
    </subcellularLocation>
</comment>
<evidence type="ECO:0000256" key="5">
    <source>
        <dbReference type="ARBA" id="ARBA00022737"/>
    </source>
</evidence>
<keyword evidence="8" id="KW-1185">Reference proteome</keyword>
<name>A0A4Y7KIP8_PAPSO</name>
<keyword evidence="3" id="KW-0963">Cytoplasm</keyword>
<evidence type="ECO:0000256" key="3">
    <source>
        <dbReference type="ARBA" id="ARBA00022490"/>
    </source>
</evidence>
<dbReference type="InterPro" id="IPR045152">
    <property type="entry name" value="EDC4-like"/>
</dbReference>
<dbReference type="SUPFAM" id="SSF50978">
    <property type="entry name" value="WD40 repeat-like"/>
    <property type="match status" value="1"/>
</dbReference>
<evidence type="ECO:0000256" key="4">
    <source>
        <dbReference type="ARBA" id="ARBA00022574"/>
    </source>
</evidence>
<evidence type="ECO:0000313" key="8">
    <source>
        <dbReference type="Proteomes" id="UP000316621"/>
    </source>
</evidence>
<sequence>MTTTCIASASIEGTVRIWENGKPSPLVVFRPHGGQPFNSVTFLTSPHRPNHIVLITAGPLNREVKMWSSASGEVWLLSSDAESWQCTQALELRSSAEPRVDDAFFNQVAALPSAGLILLGNAKRNAMYAVHVDYGPCPAATRMDYIAEFTVTMPILSLTGTCNTLPDRDHAVHVYCLETQAMQQYVLELSQCSPPRTENMGLGKTDCDLTGTFEACNSDGVASLEASQGSGHRDAPATNPALPSTSPETVPGYPGSSDVPRLHELEISDEISVPAATDCSSETKSITRKSGTSLFLFWGRKMQEEEEEKDDSFAASMNKISEHGPSSAISSFRITVAVLVGFSFFSFFHDFFFFIEREIRELDDEEEQYITEKRRGKEDGMGLPESSIDCNGQQLERLTEITNAAGAVQ</sequence>
<evidence type="ECO:0000256" key="2">
    <source>
        <dbReference type="ARBA" id="ARBA00009639"/>
    </source>
</evidence>
<dbReference type="Gene3D" id="2.130.10.10">
    <property type="entry name" value="YVTN repeat-like/Quinoprotein amine dehydrogenase"/>
    <property type="match status" value="1"/>
</dbReference>
<reference evidence="7 8" key="1">
    <citation type="journal article" date="2018" name="Science">
        <title>The opium poppy genome and morphinan production.</title>
        <authorList>
            <person name="Guo L."/>
            <person name="Winzer T."/>
            <person name="Yang X."/>
            <person name="Li Y."/>
            <person name="Ning Z."/>
            <person name="He Z."/>
            <person name="Teodor R."/>
            <person name="Lu Y."/>
            <person name="Bowser T.A."/>
            <person name="Graham I.A."/>
            <person name="Ye K."/>
        </authorList>
    </citation>
    <scope>NUCLEOTIDE SEQUENCE [LARGE SCALE GENOMIC DNA]</scope>
    <source>
        <strain evidence="8">cv. HN1</strain>
        <tissue evidence="7">Leaves</tissue>
    </source>
</reference>
<feature type="region of interest" description="Disordered" evidence="6">
    <location>
        <begin position="224"/>
        <end position="259"/>
    </location>
</feature>
<dbReference type="PANTHER" id="PTHR15598:SF5">
    <property type="entry name" value="ENHANCER OF MRNA-DECAPPING PROTEIN 4"/>
    <property type="match status" value="1"/>
</dbReference>
<dbReference type="AlphaFoldDB" id="A0A4Y7KIP8"/>
<protein>
    <submittedName>
        <fullName evidence="7">Uncharacterized protein</fullName>
    </submittedName>
</protein>
<accession>A0A4Y7KIP8</accession>
<dbReference type="EMBL" id="CM010721">
    <property type="protein sequence ID" value="RZC72252.1"/>
    <property type="molecule type" value="Genomic_DNA"/>
</dbReference>
<dbReference type="Gramene" id="RZC72252">
    <property type="protein sequence ID" value="RZC72252"/>
    <property type="gene ID" value="C5167_035405"/>
</dbReference>
<keyword evidence="5" id="KW-0677">Repeat</keyword>
<evidence type="ECO:0000256" key="6">
    <source>
        <dbReference type="SAM" id="MobiDB-lite"/>
    </source>
</evidence>
<dbReference type="Proteomes" id="UP000316621">
    <property type="component" value="Chromosome 7"/>
</dbReference>
<organism evidence="7 8">
    <name type="scientific">Papaver somniferum</name>
    <name type="common">Opium poppy</name>
    <dbReference type="NCBI Taxonomy" id="3469"/>
    <lineage>
        <taxon>Eukaryota</taxon>
        <taxon>Viridiplantae</taxon>
        <taxon>Streptophyta</taxon>
        <taxon>Embryophyta</taxon>
        <taxon>Tracheophyta</taxon>
        <taxon>Spermatophyta</taxon>
        <taxon>Magnoliopsida</taxon>
        <taxon>Ranunculales</taxon>
        <taxon>Papaveraceae</taxon>
        <taxon>Papaveroideae</taxon>
        <taxon>Papaver</taxon>
    </lineage>
</organism>
<evidence type="ECO:0000313" key="7">
    <source>
        <dbReference type="EMBL" id="RZC72252.1"/>
    </source>
</evidence>
<evidence type="ECO:0000256" key="1">
    <source>
        <dbReference type="ARBA" id="ARBA00004201"/>
    </source>
</evidence>
<proteinExistence type="inferred from homology"/>
<comment type="similarity">
    <text evidence="2">Belongs to the WD repeat EDC4 family.</text>
</comment>
<dbReference type="GO" id="GO:0000932">
    <property type="term" value="C:P-body"/>
    <property type="evidence" value="ECO:0007669"/>
    <property type="project" value="UniProtKB-SubCell"/>
</dbReference>
<dbReference type="GO" id="GO:0031087">
    <property type="term" value="P:deadenylation-independent decapping of nuclear-transcribed mRNA"/>
    <property type="evidence" value="ECO:0007669"/>
    <property type="project" value="InterPro"/>
</dbReference>
<dbReference type="STRING" id="3469.A0A4Y7KIP8"/>